<organism evidence="2 3">
    <name type="scientific">Strongylocentrotus purpuratus</name>
    <name type="common">Purple sea urchin</name>
    <dbReference type="NCBI Taxonomy" id="7668"/>
    <lineage>
        <taxon>Eukaryota</taxon>
        <taxon>Metazoa</taxon>
        <taxon>Echinodermata</taxon>
        <taxon>Eleutherozoa</taxon>
        <taxon>Echinozoa</taxon>
        <taxon>Echinoidea</taxon>
        <taxon>Euechinoidea</taxon>
        <taxon>Echinacea</taxon>
        <taxon>Camarodonta</taxon>
        <taxon>Echinidea</taxon>
        <taxon>Strongylocentrotidae</taxon>
        <taxon>Strongylocentrotus</taxon>
    </lineage>
</organism>
<dbReference type="RefSeq" id="XP_030854508.1">
    <property type="nucleotide sequence ID" value="XM_030998648.1"/>
</dbReference>
<name>A0A7M7PU48_STRPU</name>
<protein>
    <recommendedName>
        <fullName evidence="1">MAM domain-containing protein</fullName>
    </recommendedName>
</protein>
<dbReference type="InParanoid" id="A0A7M7PU48"/>
<dbReference type="AlphaFoldDB" id="A0A7M7PU48"/>
<dbReference type="OMA" id="TQARCIA"/>
<dbReference type="PANTHER" id="PTHR23282">
    <property type="entry name" value="APICAL ENDOSOMAL GLYCOPROTEIN PRECURSOR"/>
    <property type="match status" value="1"/>
</dbReference>
<dbReference type="GeneID" id="753560"/>
<dbReference type="Gene3D" id="2.60.120.200">
    <property type="match status" value="1"/>
</dbReference>
<dbReference type="Proteomes" id="UP000007110">
    <property type="component" value="Unassembled WGS sequence"/>
</dbReference>
<dbReference type="PROSITE" id="PS50060">
    <property type="entry name" value="MAM_2"/>
    <property type="match status" value="1"/>
</dbReference>
<dbReference type="EnsemblMetazoa" id="XM_030998648">
    <property type="protein sequence ID" value="XP_030854508"/>
    <property type="gene ID" value="LOC753560"/>
</dbReference>
<dbReference type="OrthoDB" id="73209at2759"/>
<dbReference type="Pfam" id="PF00629">
    <property type="entry name" value="MAM"/>
    <property type="match status" value="1"/>
</dbReference>
<reference evidence="3" key="1">
    <citation type="submission" date="2015-02" db="EMBL/GenBank/DDBJ databases">
        <title>Genome sequencing for Strongylocentrotus purpuratus.</title>
        <authorList>
            <person name="Murali S."/>
            <person name="Liu Y."/>
            <person name="Vee V."/>
            <person name="English A."/>
            <person name="Wang M."/>
            <person name="Skinner E."/>
            <person name="Han Y."/>
            <person name="Muzny D.M."/>
            <person name="Worley K.C."/>
            <person name="Gibbs R.A."/>
        </authorList>
    </citation>
    <scope>NUCLEOTIDE SEQUENCE</scope>
</reference>
<dbReference type="SUPFAM" id="SSF49899">
    <property type="entry name" value="Concanavalin A-like lectins/glucanases"/>
    <property type="match status" value="1"/>
</dbReference>
<dbReference type="KEGG" id="spu:753560"/>
<accession>A0A7M7PU48</accession>
<dbReference type="InterPro" id="IPR051560">
    <property type="entry name" value="MAM_domain-containing"/>
</dbReference>
<dbReference type="GO" id="GO:0016020">
    <property type="term" value="C:membrane"/>
    <property type="evidence" value="ECO:0007669"/>
    <property type="project" value="InterPro"/>
</dbReference>
<keyword evidence="3" id="KW-1185">Reference proteome</keyword>
<proteinExistence type="predicted"/>
<reference evidence="2" key="2">
    <citation type="submission" date="2021-01" db="UniProtKB">
        <authorList>
            <consortium name="EnsemblMetazoa"/>
        </authorList>
    </citation>
    <scope>IDENTIFICATION</scope>
</reference>
<dbReference type="InterPro" id="IPR013320">
    <property type="entry name" value="ConA-like_dom_sf"/>
</dbReference>
<evidence type="ECO:0000259" key="1">
    <source>
        <dbReference type="PROSITE" id="PS50060"/>
    </source>
</evidence>
<dbReference type="InterPro" id="IPR000998">
    <property type="entry name" value="MAM_dom"/>
</dbReference>
<evidence type="ECO:0000313" key="2">
    <source>
        <dbReference type="EnsemblMetazoa" id="XP_030854508"/>
    </source>
</evidence>
<sequence length="242" mass="26691">MRSPVFEAPPATTRNRTNPLYKACKFRFAYHMYGMEPSTLKIFAISAENPDISSQLFSEYNRDIDRWVEIVQPMPDVISDRYFIQIEATRGRGWKGDVAIDDISLSPECFEKNNTSVGSTAGYTNTWSSGPRTANMTSYPTPSKVMTDPTSGVKTTVATTVKKDPVPNVNFTFTTCGTHGPYGPTQARCIAAYRYTNLTVRVLNHEDSIALAGVQVWTAPETRLYSITAYGASGGAGTLILR</sequence>
<evidence type="ECO:0000313" key="3">
    <source>
        <dbReference type="Proteomes" id="UP000007110"/>
    </source>
</evidence>
<feature type="domain" description="MAM" evidence="1">
    <location>
        <begin position="28"/>
        <end position="111"/>
    </location>
</feature>
<dbReference type="PANTHER" id="PTHR23282:SF146">
    <property type="entry name" value="RT07201P-RELATED"/>
    <property type="match status" value="1"/>
</dbReference>